<dbReference type="EMBL" id="WMZR01000020">
    <property type="protein sequence ID" value="MTS52611.1"/>
    <property type="molecule type" value="Genomic_DNA"/>
</dbReference>
<comment type="similarity">
    <text evidence="1">Belongs to the N-acylglucosamine 2-epimerase family.</text>
</comment>
<dbReference type="GO" id="GO:0005975">
    <property type="term" value="P:carbohydrate metabolic process"/>
    <property type="evidence" value="ECO:0007669"/>
    <property type="project" value="InterPro"/>
</dbReference>
<sequence length="418" mass="47216">MQKERLQKLNGWARQNLTQYILPFWTSDFIIDHEYGGFYGRVSASMEIDNTEPRGLTLAGRMTYAFSVAYRVLDDEVCKERATYAYRDLISRFYDSEYGGAYPTVSAQGDVISDDKPTYCEAFLLMGCAAYYYATGDADALEVAYQTFRLMETKVKLRPGCYHNNMTRDWKPAPGMGFGSKKTSPAFSMPEGAVMFPHHLCQAYVLLYKATQNAAVGQALAEMVDFACDTLYDADYRCFKTIVEKGGTRVGTRQSFGHDCEISYLLQNAASLLGDNALAAKVDNVCKQVLIQVLEHDYDAWGSLYNGCDLATGEREKSHVWWAQAESVTAMLYGYELTGDTRFLSACETQADYIEKYFVDRIHGDWYNNVIVDETGLHIVDGMHGFDKLNGGKCPFHNSQMCFEVMERTARLLKKEDS</sequence>
<evidence type="ECO:0000313" key="6">
    <source>
        <dbReference type="Proteomes" id="UP000449193"/>
    </source>
</evidence>
<protein>
    <recommendedName>
        <fullName evidence="7">N-acylglucosamine 2-epimerase</fullName>
    </recommendedName>
</protein>
<dbReference type="InterPro" id="IPR010819">
    <property type="entry name" value="AGE/CE"/>
</dbReference>
<gene>
    <name evidence="3" type="ORF">FYJ76_13625</name>
    <name evidence="4" type="ORF">GMD52_13870</name>
</gene>
<evidence type="ECO:0000313" key="5">
    <source>
        <dbReference type="Proteomes" id="UP000431913"/>
    </source>
</evidence>
<reference evidence="3 5" key="2">
    <citation type="submission" date="2019-08" db="EMBL/GenBank/DDBJ databases">
        <title>In-depth cultivation of the pig gut microbiome towards novel bacterial diversity and tailored functional studies.</title>
        <authorList>
            <person name="Wylensek D."/>
            <person name="Hitch T.C.A."/>
            <person name="Clavel T."/>
        </authorList>
    </citation>
    <scope>NUCLEOTIDE SEQUENCE [LARGE SCALE GENOMIC DNA]</scope>
    <source>
        <strain evidence="3 5">WCA3-601-WT-6J</strain>
    </source>
</reference>
<accession>A0A6I3QEF5</accession>
<evidence type="ECO:0000256" key="1">
    <source>
        <dbReference type="ARBA" id="ARBA00008558"/>
    </source>
</evidence>
<dbReference type="InterPro" id="IPR008928">
    <property type="entry name" value="6-hairpin_glycosidase_sf"/>
</dbReference>
<proteinExistence type="inferred from homology"/>
<dbReference type="AlphaFoldDB" id="A0A6I3QEF5"/>
<dbReference type="Proteomes" id="UP000449193">
    <property type="component" value="Unassembled WGS sequence"/>
</dbReference>
<evidence type="ECO:0008006" key="7">
    <source>
        <dbReference type="Google" id="ProtNLM"/>
    </source>
</evidence>
<keyword evidence="2" id="KW-0413">Isomerase</keyword>
<dbReference type="EMBL" id="VUNJ01000017">
    <property type="protein sequence ID" value="MST92956.1"/>
    <property type="molecule type" value="Genomic_DNA"/>
</dbReference>
<dbReference type="RefSeq" id="WP_154523523.1">
    <property type="nucleotide sequence ID" value="NZ_VUNJ01000017.1"/>
</dbReference>
<organism evidence="3 5">
    <name type="scientific">Ruthenibacterium lactatiformans</name>
    <dbReference type="NCBI Taxonomy" id="1550024"/>
    <lineage>
        <taxon>Bacteria</taxon>
        <taxon>Bacillati</taxon>
        <taxon>Bacillota</taxon>
        <taxon>Clostridia</taxon>
        <taxon>Eubacteriales</taxon>
        <taxon>Oscillospiraceae</taxon>
        <taxon>Ruthenibacterium</taxon>
    </lineage>
</organism>
<reference evidence="4 6" key="1">
    <citation type="journal article" date="2019" name="Nat. Med.">
        <title>A library of human gut bacterial isolates paired with longitudinal multiomics data enables mechanistic microbiome research.</title>
        <authorList>
            <person name="Poyet M."/>
            <person name="Groussin M."/>
            <person name="Gibbons S.M."/>
            <person name="Avila-Pacheco J."/>
            <person name="Jiang X."/>
            <person name="Kearney S.M."/>
            <person name="Perrotta A.R."/>
            <person name="Berdy B."/>
            <person name="Zhao S."/>
            <person name="Lieberman T.D."/>
            <person name="Swanson P.K."/>
            <person name="Smith M."/>
            <person name="Roesemann S."/>
            <person name="Alexander J.E."/>
            <person name="Rich S.A."/>
            <person name="Livny J."/>
            <person name="Vlamakis H."/>
            <person name="Clish C."/>
            <person name="Bullock K."/>
            <person name="Deik A."/>
            <person name="Scott J."/>
            <person name="Pierce K.A."/>
            <person name="Xavier R.J."/>
            <person name="Alm E.J."/>
        </authorList>
    </citation>
    <scope>NUCLEOTIDE SEQUENCE [LARGE SCALE GENOMIC DNA]</scope>
    <source>
        <strain evidence="4 6">BIOML-A7</strain>
    </source>
</reference>
<dbReference type="Pfam" id="PF07221">
    <property type="entry name" value="GlcNAc_2-epim"/>
    <property type="match status" value="1"/>
</dbReference>
<comment type="caution">
    <text evidence="3">The sequence shown here is derived from an EMBL/GenBank/DDBJ whole genome shotgun (WGS) entry which is preliminary data.</text>
</comment>
<dbReference type="Proteomes" id="UP000431913">
    <property type="component" value="Unassembled WGS sequence"/>
</dbReference>
<evidence type="ECO:0000313" key="3">
    <source>
        <dbReference type="EMBL" id="MST92956.1"/>
    </source>
</evidence>
<dbReference type="InterPro" id="IPR012341">
    <property type="entry name" value="6hp_glycosidase-like_sf"/>
</dbReference>
<evidence type="ECO:0000313" key="4">
    <source>
        <dbReference type="EMBL" id="MTS52611.1"/>
    </source>
</evidence>
<dbReference type="PANTHER" id="PTHR15108">
    <property type="entry name" value="N-ACYLGLUCOSAMINE-2-EPIMERASE"/>
    <property type="match status" value="1"/>
</dbReference>
<name>A0A6I3QEF5_9FIRM</name>
<dbReference type="SUPFAM" id="SSF48208">
    <property type="entry name" value="Six-hairpin glycosidases"/>
    <property type="match status" value="1"/>
</dbReference>
<dbReference type="GO" id="GO:0016853">
    <property type="term" value="F:isomerase activity"/>
    <property type="evidence" value="ECO:0007669"/>
    <property type="project" value="UniProtKB-KW"/>
</dbReference>
<evidence type="ECO:0000256" key="2">
    <source>
        <dbReference type="ARBA" id="ARBA00023235"/>
    </source>
</evidence>
<dbReference type="Gene3D" id="1.50.10.10">
    <property type="match status" value="1"/>
</dbReference>